<dbReference type="AlphaFoldDB" id="A0A4R2GQE0"/>
<sequence>MSREDGQGKRPEAAPTRAFLGLGGNLGDVAARFAAAIALLGAAEGVEVRRRSALWRTPPWGDPDQPPFLNACLEITTTLPPLALLRLCLDVERRLGRDRQAPDARRWGPRPIDIDLLAMAGVTLDTPELILPHPRLGERAFALAPLVELAPDLEVEVREGERVQPMPARQALARLSMQGLERLED</sequence>
<evidence type="ECO:0000256" key="4">
    <source>
        <dbReference type="ARBA" id="ARBA00016218"/>
    </source>
</evidence>
<dbReference type="GO" id="GO:0016301">
    <property type="term" value="F:kinase activity"/>
    <property type="evidence" value="ECO:0007669"/>
    <property type="project" value="UniProtKB-KW"/>
</dbReference>
<evidence type="ECO:0000256" key="2">
    <source>
        <dbReference type="ARBA" id="ARBA00005810"/>
    </source>
</evidence>
<feature type="domain" description="7,8-dihydro-6-hydroxymethylpterin-pyrophosphokinase" evidence="13">
    <location>
        <begin position="106"/>
        <end position="117"/>
    </location>
</feature>
<evidence type="ECO:0000256" key="1">
    <source>
        <dbReference type="ARBA" id="ARBA00005051"/>
    </source>
</evidence>
<proteinExistence type="inferred from homology"/>
<keyword evidence="7 14" id="KW-0418">Kinase</keyword>
<evidence type="ECO:0000259" key="13">
    <source>
        <dbReference type="PROSITE" id="PS00794"/>
    </source>
</evidence>
<evidence type="ECO:0000313" key="15">
    <source>
        <dbReference type="Proteomes" id="UP000294881"/>
    </source>
</evidence>
<reference evidence="14 15" key="1">
    <citation type="submission" date="2019-03" db="EMBL/GenBank/DDBJ databases">
        <title>Genomic Encyclopedia of Type Strains, Phase IV (KMG-IV): sequencing the most valuable type-strain genomes for metagenomic binning, comparative biology and taxonomic classification.</title>
        <authorList>
            <person name="Goeker M."/>
        </authorList>
    </citation>
    <scope>NUCLEOTIDE SEQUENCE [LARGE SCALE GENOMIC DNA]</scope>
    <source>
        <strain evidence="14 15">DSM 22958</strain>
    </source>
</reference>
<dbReference type="Gene3D" id="3.30.70.560">
    <property type="entry name" value="7,8-Dihydro-6-hydroxymethylpterin-pyrophosphokinase HPPK"/>
    <property type="match status" value="1"/>
</dbReference>
<dbReference type="Pfam" id="PF01288">
    <property type="entry name" value="HPPK"/>
    <property type="match status" value="1"/>
</dbReference>
<evidence type="ECO:0000256" key="10">
    <source>
        <dbReference type="ARBA" id="ARBA00029409"/>
    </source>
</evidence>
<evidence type="ECO:0000256" key="8">
    <source>
        <dbReference type="ARBA" id="ARBA00022840"/>
    </source>
</evidence>
<name>A0A4R2GQE0_9HYPH</name>
<dbReference type="EMBL" id="SLWL01000011">
    <property type="protein sequence ID" value="TCO11794.1"/>
    <property type="molecule type" value="Genomic_DNA"/>
</dbReference>
<dbReference type="PANTHER" id="PTHR43071">
    <property type="entry name" value="2-AMINO-4-HYDROXY-6-HYDROXYMETHYLDIHYDROPTERIDINE PYROPHOSPHOKINASE"/>
    <property type="match status" value="1"/>
</dbReference>
<comment type="caution">
    <text evidence="14">The sequence shown here is derived from an EMBL/GenBank/DDBJ whole genome shotgun (WGS) entry which is preliminary data.</text>
</comment>
<dbReference type="Proteomes" id="UP000294881">
    <property type="component" value="Unassembled WGS sequence"/>
</dbReference>
<keyword evidence="15" id="KW-1185">Reference proteome</keyword>
<evidence type="ECO:0000256" key="6">
    <source>
        <dbReference type="ARBA" id="ARBA00022741"/>
    </source>
</evidence>
<dbReference type="InterPro" id="IPR035907">
    <property type="entry name" value="Hppk_sf"/>
</dbReference>
<comment type="similarity">
    <text evidence="2">Belongs to the HPPK family.</text>
</comment>
<dbReference type="GO" id="GO:0046656">
    <property type="term" value="P:folic acid biosynthetic process"/>
    <property type="evidence" value="ECO:0007669"/>
    <property type="project" value="UniProtKB-KW"/>
</dbReference>
<dbReference type="NCBIfam" id="TIGR01498">
    <property type="entry name" value="folK"/>
    <property type="match status" value="1"/>
</dbReference>
<gene>
    <name evidence="14" type="ORF">EV666_11169</name>
</gene>
<dbReference type="OrthoDB" id="9808041at2"/>
<evidence type="ECO:0000256" key="11">
    <source>
        <dbReference type="ARBA" id="ARBA00029766"/>
    </source>
</evidence>
<evidence type="ECO:0000256" key="7">
    <source>
        <dbReference type="ARBA" id="ARBA00022777"/>
    </source>
</evidence>
<comment type="function">
    <text evidence="10">Catalyzes the transfer of pyrophosphate from adenosine triphosphate (ATP) to 6-hydroxymethyl-7,8-dihydropterin, an enzymatic step in folate biosynthesis pathway.</text>
</comment>
<dbReference type="SUPFAM" id="SSF55083">
    <property type="entry name" value="6-hydroxymethyl-7,8-dihydropterin pyrophosphokinase, HPPK"/>
    <property type="match status" value="1"/>
</dbReference>
<evidence type="ECO:0000256" key="5">
    <source>
        <dbReference type="ARBA" id="ARBA00022679"/>
    </source>
</evidence>
<dbReference type="EC" id="2.7.6.3" evidence="3"/>
<evidence type="ECO:0000313" key="14">
    <source>
        <dbReference type="EMBL" id="TCO11794.1"/>
    </source>
</evidence>
<organism evidence="14 15">
    <name type="scientific">Camelimonas lactis</name>
    <dbReference type="NCBI Taxonomy" id="659006"/>
    <lineage>
        <taxon>Bacteria</taxon>
        <taxon>Pseudomonadati</taxon>
        <taxon>Pseudomonadota</taxon>
        <taxon>Alphaproteobacteria</taxon>
        <taxon>Hyphomicrobiales</taxon>
        <taxon>Chelatococcaceae</taxon>
        <taxon>Camelimonas</taxon>
    </lineage>
</organism>
<protein>
    <recommendedName>
        <fullName evidence="4">2-amino-4-hydroxy-6-hydroxymethyldihydropteridine pyrophosphokinase</fullName>
        <ecNumber evidence="3">2.7.6.3</ecNumber>
    </recommendedName>
    <alternativeName>
        <fullName evidence="11">6-hydroxymethyl-7,8-dihydropterin pyrophosphokinase</fullName>
    </alternativeName>
    <alternativeName>
        <fullName evidence="12">7,8-dihydro-6-hydroxymethylpterin-pyrophosphokinase</fullName>
    </alternativeName>
</protein>
<keyword evidence="5" id="KW-0808">Transferase</keyword>
<accession>A0A4R2GQE0</accession>
<dbReference type="GO" id="GO:0005524">
    <property type="term" value="F:ATP binding"/>
    <property type="evidence" value="ECO:0007669"/>
    <property type="project" value="UniProtKB-KW"/>
</dbReference>
<evidence type="ECO:0000256" key="3">
    <source>
        <dbReference type="ARBA" id="ARBA00013253"/>
    </source>
</evidence>
<keyword evidence="9" id="KW-0289">Folate biosynthesis</keyword>
<dbReference type="UniPathway" id="UPA00077">
    <property type="reaction ID" value="UER00155"/>
</dbReference>
<evidence type="ECO:0000256" key="12">
    <source>
        <dbReference type="ARBA" id="ARBA00033413"/>
    </source>
</evidence>
<keyword evidence="8" id="KW-0067">ATP-binding</keyword>
<dbReference type="InterPro" id="IPR000550">
    <property type="entry name" value="Hppk"/>
</dbReference>
<dbReference type="GO" id="GO:0046654">
    <property type="term" value="P:tetrahydrofolate biosynthetic process"/>
    <property type="evidence" value="ECO:0007669"/>
    <property type="project" value="UniProtKB-UniPathway"/>
</dbReference>
<dbReference type="CDD" id="cd00483">
    <property type="entry name" value="HPPK"/>
    <property type="match status" value="1"/>
</dbReference>
<keyword evidence="6" id="KW-0547">Nucleotide-binding</keyword>
<dbReference type="PROSITE" id="PS00794">
    <property type="entry name" value="HPPK"/>
    <property type="match status" value="1"/>
</dbReference>
<dbReference type="GO" id="GO:0003848">
    <property type="term" value="F:2-amino-4-hydroxy-6-hydroxymethyldihydropteridine diphosphokinase activity"/>
    <property type="evidence" value="ECO:0007669"/>
    <property type="project" value="UniProtKB-EC"/>
</dbReference>
<dbReference type="RefSeq" id="WP_132008489.1">
    <property type="nucleotide sequence ID" value="NZ_JBHUNN010000002.1"/>
</dbReference>
<dbReference type="PANTHER" id="PTHR43071:SF1">
    <property type="entry name" value="2-AMINO-4-HYDROXY-6-HYDROXYMETHYLDIHYDROPTERIDINE PYROPHOSPHOKINASE"/>
    <property type="match status" value="1"/>
</dbReference>
<comment type="pathway">
    <text evidence="1">Cofactor biosynthesis; tetrahydrofolate biosynthesis; 2-amino-4-hydroxy-6-hydroxymethyl-7,8-dihydropteridine diphosphate from 7,8-dihydroneopterin triphosphate: step 4/4.</text>
</comment>
<evidence type="ECO:0000256" key="9">
    <source>
        <dbReference type="ARBA" id="ARBA00022909"/>
    </source>
</evidence>